<dbReference type="PANTHER" id="PTHR22850">
    <property type="entry name" value="WD40 REPEAT FAMILY"/>
    <property type="match status" value="1"/>
</dbReference>
<comment type="subcellular location">
    <subcellularLocation>
        <location evidence="1">Nucleus</location>
    </subcellularLocation>
</comment>
<dbReference type="Proteomes" id="UP000326924">
    <property type="component" value="Unassembled WGS sequence"/>
</dbReference>
<evidence type="ECO:0000256" key="6">
    <source>
        <dbReference type="PROSITE-ProRule" id="PRU00221"/>
    </source>
</evidence>
<keyword evidence="5" id="KW-0539">Nucleus</keyword>
<dbReference type="OrthoDB" id="427795at2759"/>
<feature type="domain" description="Histone-binding protein RBBP4-like N-terminal" evidence="7">
    <location>
        <begin position="26"/>
        <end position="95"/>
    </location>
</feature>
<dbReference type="PROSITE" id="PS50082">
    <property type="entry name" value="WD_REPEATS_2"/>
    <property type="match status" value="4"/>
</dbReference>
<name>A0A5J5EXT5_9PEZI</name>
<reference evidence="8 9" key="1">
    <citation type="submission" date="2019-09" db="EMBL/GenBank/DDBJ databases">
        <title>Draft genome of the ectomycorrhizal ascomycete Sphaerosporella brunnea.</title>
        <authorList>
            <consortium name="DOE Joint Genome Institute"/>
            <person name="Benucci G.M."/>
            <person name="Marozzi G."/>
            <person name="Antonielli L."/>
            <person name="Sanchez S."/>
            <person name="Marco P."/>
            <person name="Wang X."/>
            <person name="Falini L.B."/>
            <person name="Barry K."/>
            <person name="Haridas S."/>
            <person name="Lipzen A."/>
            <person name="Labutti K."/>
            <person name="Grigoriev I.V."/>
            <person name="Murat C."/>
            <person name="Martin F."/>
            <person name="Albertini E."/>
            <person name="Donnini D."/>
            <person name="Bonito G."/>
        </authorList>
    </citation>
    <scope>NUCLEOTIDE SEQUENCE [LARGE SCALE GENOMIC DNA]</scope>
    <source>
        <strain evidence="8 9">Sb_GMNB300</strain>
    </source>
</reference>
<dbReference type="InterPro" id="IPR015943">
    <property type="entry name" value="WD40/YVTN_repeat-like_dom_sf"/>
</dbReference>
<dbReference type="InterPro" id="IPR019775">
    <property type="entry name" value="WD40_repeat_CS"/>
</dbReference>
<feature type="repeat" description="WD" evidence="6">
    <location>
        <begin position="328"/>
        <end position="370"/>
    </location>
</feature>
<dbReference type="Pfam" id="PF12265">
    <property type="entry name" value="CAF1C_H4-bd"/>
    <property type="match status" value="1"/>
</dbReference>
<dbReference type="PROSITE" id="PS50294">
    <property type="entry name" value="WD_REPEATS_REGION"/>
    <property type="match status" value="3"/>
</dbReference>
<dbReference type="InterPro" id="IPR020472">
    <property type="entry name" value="WD40_PAC1"/>
</dbReference>
<organism evidence="8 9">
    <name type="scientific">Sphaerosporella brunnea</name>
    <dbReference type="NCBI Taxonomy" id="1250544"/>
    <lineage>
        <taxon>Eukaryota</taxon>
        <taxon>Fungi</taxon>
        <taxon>Dikarya</taxon>
        <taxon>Ascomycota</taxon>
        <taxon>Pezizomycotina</taxon>
        <taxon>Pezizomycetes</taxon>
        <taxon>Pezizales</taxon>
        <taxon>Pyronemataceae</taxon>
        <taxon>Sphaerosporella</taxon>
    </lineage>
</organism>
<evidence type="ECO:0000259" key="7">
    <source>
        <dbReference type="Pfam" id="PF12265"/>
    </source>
</evidence>
<dbReference type="InterPro" id="IPR050459">
    <property type="entry name" value="WD_repeat_RBAP46/RBAP48/MSI1"/>
</dbReference>
<dbReference type="CDD" id="cd00200">
    <property type="entry name" value="WD40"/>
    <property type="match status" value="1"/>
</dbReference>
<dbReference type="SUPFAM" id="SSF50978">
    <property type="entry name" value="WD40 repeat-like"/>
    <property type="match status" value="1"/>
</dbReference>
<evidence type="ECO:0000256" key="2">
    <source>
        <dbReference type="ARBA" id="ARBA00022574"/>
    </source>
</evidence>
<feature type="repeat" description="WD" evidence="6">
    <location>
        <begin position="385"/>
        <end position="421"/>
    </location>
</feature>
<dbReference type="SMART" id="SM00320">
    <property type="entry name" value="WD40"/>
    <property type="match status" value="6"/>
</dbReference>
<proteinExistence type="predicted"/>
<protein>
    <submittedName>
        <fullName evidence="8">WD40-repeat-containing domain protein</fullName>
    </submittedName>
</protein>
<dbReference type="Pfam" id="PF00400">
    <property type="entry name" value="WD40"/>
    <property type="match status" value="5"/>
</dbReference>
<dbReference type="AlphaFoldDB" id="A0A5J5EXT5"/>
<dbReference type="InterPro" id="IPR022052">
    <property type="entry name" value="Histone-bd_RBBP4-like_N"/>
</dbReference>
<dbReference type="InterPro" id="IPR036322">
    <property type="entry name" value="WD40_repeat_dom_sf"/>
</dbReference>
<keyword evidence="2 6" id="KW-0853">WD repeat</keyword>
<gene>
    <name evidence="8" type="ORF">FN846DRAFT_907279</name>
</gene>
<dbReference type="PROSITE" id="PS00678">
    <property type="entry name" value="WD_REPEATS_1"/>
    <property type="match status" value="3"/>
</dbReference>
<evidence type="ECO:0000256" key="5">
    <source>
        <dbReference type="ARBA" id="ARBA00023242"/>
    </source>
</evidence>
<feature type="repeat" description="WD" evidence="6">
    <location>
        <begin position="186"/>
        <end position="230"/>
    </location>
</feature>
<dbReference type="GO" id="GO:0005634">
    <property type="term" value="C:nucleus"/>
    <property type="evidence" value="ECO:0007669"/>
    <property type="project" value="UniProtKB-SubCell"/>
</dbReference>
<feature type="repeat" description="WD" evidence="6">
    <location>
        <begin position="284"/>
        <end position="320"/>
    </location>
</feature>
<evidence type="ECO:0000256" key="4">
    <source>
        <dbReference type="ARBA" id="ARBA00022853"/>
    </source>
</evidence>
<keyword evidence="4" id="KW-0156">Chromatin regulator</keyword>
<dbReference type="Gene3D" id="2.130.10.10">
    <property type="entry name" value="YVTN repeat-like/Quinoprotein amine dehydrogenase"/>
    <property type="match status" value="1"/>
</dbReference>
<evidence type="ECO:0000313" key="8">
    <source>
        <dbReference type="EMBL" id="KAA8905852.1"/>
    </source>
</evidence>
<sequence>MDEDIDIDPSVREQQEQMVVDKIINEEYKIWKKNAPFLYDLILSTALEWPTLTTQWFPDKTPHPDKNYCTHRLLIGTHTSGNDNNYLEIAEVQLPIPPSEQDTRAYDEGREEVGGYGGGSECRLQVVQRMVHEGEVNKARYMPQKPDIIATMCADGNVLVFDKTKHPSQPTPGSDGILRCQPQMTLKGHTKEGYGLAWNPHYSGQGKLLTGSEDCSVKLWDTTTWTKTNNVLSPVASYIHHTAIVNDVSYHPISDSLFGSVSDDRTLQIVDTREGDYAKAAFKVTAHSDAVNSIAFNPASDYVIATASADKTVALWDMRNIKLKLHSLNGHNRDVNGLSWHPHEESILASSSADRRIMFWDLSRIGEEQTPEDAEDGPPELLFMHGGHTNRVSDFAWNPNDPWVMVSAAEDNLIQCWKVSNTIVAKDIDDVAADELE</sequence>
<evidence type="ECO:0000256" key="3">
    <source>
        <dbReference type="ARBA" id="ARBA00022737"/>
    </source>
</evidence>
<evidence type="ECO:0000313" key="9">
    <source>
        <dbReference type="Proteomes" id="UP000326924"/>
    </source>
</evidence>
<dbReference type="GO" id="GO:0006325">
    <property type="term" value="P:chromatin organization"/>
    <property type="evidence" value="ECO:0007669"/>
    <property type="project" value="UniProtKB-KW"/>
</dbReference>
<dbReference type="PRINTS" id="PR00320">
    <property type="entry name" value="GPROTEINBRPT"/>
</dbReference>
<comment type="caution">
    <text evidence="8">The sequence shown here is derived from an EMBL/GenBank/DDBJ whole genome shotgun (WGS) entry which is preliminary data.</text>
</comment>
<keyword evidence="9" id="KW-1185">Reference proteome</keyword>
<dbReference type="InterPro" id="IPR001680">
    <property type="entry name" value="WD40_rpt"/>
</dbReference>
<keyword evidence="3" id="KW-0677">Repeat</keyword>
<dbReference type="EMBL" id="VXIS01000095">
    <property type="protein sequence ID" value="KAA8905852.1"/>
    <property type="molecule type" value="Genomic_DNA"/>
</dbReference>
<accession>A0A5J5EXT5</accession>
<dbReference type="FunCoup" id="A0A5J5EXT5">
    <property type="interactions" value="1149"/>
</dbReference>
<evidence type="ECO:0000256" key="1">
    <source>
        <dbReference type="ARBA" id="ARBA00004123"/>
    </source>
</evidence>
<dbReference type="InParanoid" id="A0A5J5EXT5"/>